<comment type="caution">
    <text evidence="1">The sequence shown here is derived from an EMBL/GenBank/DDBJ whole genome shotgun (WGS) entry which is preliminary data.</text>
</comment>
<name>A0ABD0TU54_DENTH</name>
<dbReference type="EMBL" id="JANQDX010000020">
    <property type="protein sequence ID" value="KAL0903201.1"/>
    <property type="molecule type" value="Genomic_DNA"/>
</dbReference>
<gene>
    <name evidence="1" type="ORF">M5K25_027561</name>
</gene>
<evidence type="ECO:0000313" key="2">
    <source>
        <dbReference type="Proteomes" id="UP001552299"/>
    </source>
</evidence>
<protein>
    <submittedName>
        <fullName evidence="1">Uncharacterized protein</fullName>
    </submittedName>
</protein>
<dbReference type="AlphaFoldDB" id="A0ABD0TU54"/>
<dbReference type="Proteomes" id="UP001552299">
    <property type="component" value="Unassembled WGS sequence"/>
</dbReference>
<reference evidence="1 2" key="1">
    <citation type="journal article" date="2024" name="Plant Biotechnol. J.">
        <title>Dendrobium thyrsiflorum genome and its molecular insights into genes involved in important horticultural traits.</title>
        <authorList>
            <person name="Chen B."/>
            <person name="Wang J.Y."/>
            <person name="Zheng P.J."/>
            <person name="Li K.L."/>
            <person name="Liang Y.M."/>
            <person name="Chen X.F."/>
            <person name="Zhang C."/>
            <person name="Zhao X."/>
            <person name="He X."/>
            <person name="Zhang G.Q."/>
            <person name="Liu Z.J."/>
            <person name="Xu Q."/>
        </authorList>
    </citation>
    <scope>NUCLEOTIDE SEQUENCE [LARGE SCALE GENOMIC DNA]</scope>
    <source>
        <strain evidence="1">GZMU011</strain>
    </source>
</reference>
<accession>A0ABD0TU54</accession>
<organism evidence="1 2">
    <name type="scientific">Dendrobium thyrsiflorum</name>
    <name type="common">Pinecone-like raceme dendrobium</name>
    <name type="synonym">Orchid</name>
    <dbReference type="NCBI Taxonomy" id="117978"/>
    <lineage>
        <taxon>Eukaryota</taxon>
        <taxon>Viridiplantae</taxon>
        <taxon>Streptophyta</taxon>
        <taxon>Embryophyta</taxon>
        <taxon>Tracheophyta</taxon>
        <taxon>Spermatophyta</taxon>
        <taxon>Magnoliopsida</taxon>
        <taxon>Liliopsida</taxon>
        <taxon>Asparagales</taxon>
        <taxon>Orchidaceae</taxon>
        <taxon>Epidendroideae</taxon>
        <taxon>Malaxideae</taxon>
        <taxon>Dendrobiinae</taxon>
        <taxon>Dendrobium</taxon>
    </lineage>
</organism>
<proteinExistence type="predicted"/>
<sequence length="610" mass="69315">MEVAPGVVKHVLLGKFKDDVSPEKIEELIRDWANLVNQFRNLELVDSHWEQVAHGGMEEGREEWGQSLSKGISLMGLGSGLTKALKFKGSNSPRSGFKSCREPNVIASVSSSKKSSLSVISLASTKWIYSVSSSGDLFFLMRFSTKISLTELRSGEAKVKRDLSRQRDSKEEGWNCLDNKEECRNLLNSTWIITGQQPGAILDSNVAVPEQFRNLELVDSRWEQVAHGGMEEGREEWGRKFTLWNFFSLMLLRFHWRKTIHTKHEINTKKRKPRFFVNGKVANSGGGGRRVMINNWRGQMCSSIDNVNRYKILSRQLGMDKRLGKSGWPAGGSRPAGSRREEGWRNRAVGDWVFRQGRELGAAVRRLGAGMEGRFHRRKTIHTKHEINTTKRKPRFFVNGKVADSGGGGRLVTINHWRGQMCSLIDNVNRYKILSRQLGMDKRLGKSGWPAGGSRPAGSRREDGWRNRAVGDWVFRQGRELGAAVWRLGAEMEGRWWLWGGELGGRQGKMECCVPKRLSVVFPSALQSLLGETTERRATQRSRFSAVVLCSAAALLAGLCSDAYPWEEYHERDRSRRKKFLPGREMAIERDIQIKNKIRVERTRESREIS</sequence>
<evidence type="ECO:0000313" key="1">
    <source>
        <dbReference type="EMBL" id="KAL0903201.1"/>
    </source>
</evidence>
<keyword evidence="2" id="KW-1185">Reference proteome</keyword>